<dbReference type="EnsemblMetazoa" id="PPAI010834-RA">
    <property type="protein sequence ID" value="PPAI010834-PA"/>
    <property type="gene ID" value="PPAI010834"/>
</dbReference>
<evidence type="ECO:0000256" key="2">
    <source>
        <dbReference type="ARBA" id="ARBA00024195"/>
    </source>
</evidence>
<dbReference type="GO" id="GO:0004252">
    <property type="term" value="F:serine-type endopeptidase activity"/>
    <property type="evidence" value="ECO:0007669"/>
    <property type="project" value="InterPro"/>
</dbReference>
<dbReference type="InterPro" id="IPR043504">
    <property type="entry name" value="Peptidase_S1_PA_chymotrypsin"/>
</dbReference>
<reference evidence="3" key="1">
    <citation type="submission" date="2022-08" db="UniProtKB">
        <authorList>
            <consortium name="EnsemblMetazoa"/>
        </authorList>
    </citation>
    <scope>IDENTIFICATION</scope>
    <source>
        <strain evidence="3">Israel</strain>
    </source>
</reference>
<keyword evidence="4" id="KW-1185">Reference proteome</keyword>
<organism evidence="3 4">
    <name type="scientific">Phlebotomus papatasi</name>
    <name type="common">Sandfly</name>
    <dbReference type="NCBI Taxonomy" id="29031"/>
    <lineage>
        <taxon>Eukaryota</taxon>
        <taxon>Metazoa</taxon>
        <taxon>Ecdysozoa</taxon>
        <taxon>Arthropoda</taxon>
        <taxon>Hexapoda</taxon>
        <taxon>Insecta</taxon>
        <taxon>Pterygota</taxon>
        <taxon>Neoptera</taxon>
        <taxon>Endopterygota</taxon>
        <taxon>Diptera</taxon>
        <taxon>Nematocera</taxon>
        <taxon>Psychodoidea</taxon>
        <taxon>Psychodidae</taxon>
        <taxon>Phlebotomus</taxon>
        <taxon>Phlebotomus</taxon>
    </lineage>
</organism>
<dbReference type="Gene3D" id="2.40.10.10">
    <property type="entry name" value="Trypsin-like serine proteases"/>
    <property type="match status" value="1"/>
</dbReference>
<dbReference type="PANTHER" id="PTHR24252">
    <property type="entry name" value="ACROSIN-RELATED"/>
    <property type="match status" value="1"/>
</dbReference>
<comment type="similarity">
    <text evidence="2">Belongs to the peptidase S1 family. CLIP subfamily.</text>
</comment>
<dbReference type="InterPro" id="IPR001314">
    <property type="entry name" value="Peptidase_S1A"/>
</dbReference>
<dbReference type="SMART" id="SM00020">
    <property type="entry name" value="Tryp_SPc"/>
    <property type="match status" value="1"/>
</dbReference>
<dbReference type="AlphaFoldDB" id="A0A1B0EZS0"/>
<protein>
    <submittedName>
        <fullName evidence="3">Uncharacterized protein</fullName>
    </submittedName>
</protein>
<proteinExistence type="inferred from homology"/>
<evidence type="ECO:0000256" key="1">
    <source>
        <dbReference type="ARBA" id="ARBA00023157"/>
    </source>
</evidence>
<dbReference type="PANTHER" id="PTHR24252:SF7">
    <property type="entry name" value="HYALIN"/>
    <property type="match status" value="1"/>
</dbReference>
<dbReference type="EMBL" id="AJVK01008650">
    <property type="status" value="NOT_ANNOTATED_CDS"/>
    <property type="molecule type" value="Genomic_DNA"/>
</dbReference>
<dbReference type="PRINTS" id="PR00722">
    <property type="entry name" value="CHYMOTRYPSIN"/>
</dbReference>
<dbReference type="PROSITE" id="PS50240">
    <property type="entry name" value="TRYPSIN_DOM"/>
    <property type="match status" value="1"/>
</dbReference>
<dbReference type="VEuPathDB" id="VectorBase:PPAI010834"/>
<evidence type="ECO:0000313" key="4">
    <source>
        <dbReference type="Proteomes" id="UP000092462"/>
    </source>
</evidence>
<dbReference type="Pfam" id="PF00089">
    <property type="entry name" value="Trypsin"/>
    <property type="match status" value="1"/>
</dbReference>
<dbReference type="Proteomes" id="UP000092462">
    <property type="component" value="Unassembled WGS sequence"/>
</dbReference>
<dbReference type="SUPFAM" id="SSF50494">
    <property type="entry name" value="Trypsin-like serine proteases"/>
    <property type="match status" value="1"/>
</dbReference>
<dbReference type="PROSITE" id="PS00134">
    <property type="entry name" value="TRYPSIN_HIS"/>
    <property type="match status" value="1"/>
</dbReference>
<sequence length="141" mass="15739">MKLILCTILFIGTAVVASVVPRIVGGKPATPHEFPYMVSLQWVEPHHTHFCGGALLNKRWVLTAGHCVNALTGNDDIVAGAHSLENPDKYEQRRKALRTFVHKDYSGGVAPHDIGLIYVSEPFKFNAYVHHLHLPSKKMYK</sequence>
<dbReference type="InterPro" id="IPR009003">
    <property type="entry name" value="Peptidase_S1_PA"/>
</dbReference>
<name>A0A1B0EZS0_PHLPP</name>
<dbReference type="FunFam" id="2.40.10.10:FF:000068">
    <property type="entry name" value="transmembrane protease serine 2"/>
    <property type="match status" value="1"/>
</dbReference>
<dbReference type="InterPro" id="IPR001254">
    <property type="entry name" value="Trypsin_dom"/>
</dbReference>
<accession>A0A1B0EZS0</accession>
<dbReference type="VEuPathDB" id="VectorBase:PPAPM1_006362"/>
<dbReference type="GO" id="GO:0006508">
    <property type="term" value="P:proteolysis"/>
    <property type="evidence" value="ECO:0007669"/>
    <property type="project" value="InterPro"/>
</dbReference>
<dbReference type="InterPro" id="IPR018114">
    <property type="entry name" value="TRYPSIN_HIS"/>
</dbReference>
<keyword evidence="1" id="KW-1015">Disulfide bond</keyword>
<evidence type="ECO:0000313" key="3">
    <source>
        <dbReference type="EnsemblMetazoa" id="PPAI010834-PA"/>
    </source>
</evidence>
<dbReference type="CDD" id="cd00190">
    <property type="entry name" value="Tryp_SPc"/>
    <property type="match status" value="1"/>
</dbReference>